<dbReference type="AlphaFoldDB" id="A0A396GK67"/>
<evidence type="ECO:0000256" key="2">
    <source>
        <dbReference type="ARBA" id="ARBA00022577"/>
    </source>
</evidence>
<keyword evidence="2" id="KW-0295">Fungicide</keyword>
<keyword evidence="3" id="KW-0732">Signal</keyword>
<dbReference type="GO" id="GO:0031640">
    <property type="term" value="P:killing of cells of another organism"/>
    <property type="evidence" value="ECO:0007669"/>
    <property type="project" value="UniProtKB-KW"/>
</dbReference>
<name>A0A396GK67_MEDTR</name>
<protein>
    <submittedName>
        <fullName evidence="7">Putative defensin, plant</fullName>
    </submittedName>
</protein>
<evidence type="ECO:0000256" key="4">
    <source>
        <dbReference type="ARBA" id="ARBA00023157"/>
    </source>
</evidence>
<comment type="caution">
    <text evidence="7">The sequence shown here is derived from an EMBL/GenBank/DDBJ whole genome shotgun (WGS) entry which is preliminary data.</text>
</comment>
<organism evidence="7">
    <name type="scientific">Medicago truncatula</name>
    <name type="common">Barrel medic</name>
    <name type="synonym">Medicago tribuloides</name>
    <dbReference type="NCBI Taxonomy" id="3880"/>
    <lineage>
        <taxon>Eukaryota</taxon>
        <taxon>Viridiplantae</taxon>
        <taxon>Streptophyta</taxon>
        <taxon>Embryophyta</taxon>
        <taxon>Tracheophyta</taxon>
        <taxon>Spermatophyta</taxon>
        <taxon>Magnoliopsida</taxon>
        <taxon>eudicotyledons</taxon>
        <taxon>Gunneridae</taxon>
        <taxon>Pentapetalae</taxon>
        <taxon>rosids</taxon>
        <taxon>fabids</taxon>
        <taxon>Fabales</taxon>
        <taxon>Fabaceae</taxon>
        <taxon>Papilionoideae</taxon>
        <taxon>50 kb inversion clade</taxon>
        <taxon>NPAAA clade</taxon>
        <taxon>Hologalegina</taxon>
        <taxon>IRL clade</taxon>
        <taxon>Trifolieae</taxon>
        <taxon>Medicago</taxon>
    </lineage>
</organism>
<accession>A0A396GK67</accession>
<dbReference type="PROSITE" id="PS00940">
    <property type="entry name" value="GAMMA_THIONIN"/>
    <property type="match status" value="1"/>
</dbReference>
<keyword evidence="5" id="KW-0472">Membrane</keyword>
<proteinExistence type="predicted"/>
<dbReference type="GO" id="GO:0050832">
    <property type="term" value="P:defense response to fungus"/>
    <property type="evidence" value="ECO:0007669"/>
    <property type="project" value="UniProtKB-KW"/>
</dbReference>
<dbReference type="SMART" id="SM00505">
    <property type="entry name" value="Knot1"/>
    <property type="match status" value="1"/>
</dbReference>
<feature type="domain" description="Knottins-like" evidence="6">
    <location>
        <begin position="43"/>
        <end position="89"/>
    </location>
</feature>
<sequence>MLLSTTFTLGIISTSKFYTMFMFPYLTLFFIIFVLCVEVEARICARGSRTWLGPCTINSDCSTKCIKQEHATFGACGGFGLDCVCYMNC</sequence>
<keyword evidence="5" id="KW-1133">Transmembrane helix</keyword>
<keyword evidence="5" id="KW-0812">Transmembrane</keyword>
<dbReference type="InterPro" id="IPR008176">
    <property type="entry name" value="Defensin_plant"/>
</dbReference>
<evidence type="ECO:0000256" key="3">
    <source>
        <dbReference type="ARBA" id="ARBA00022729"/>
    </source>
</evidence>
<dbReference type="Proteomes" id="UP000265566">
    <property type="component" value="Chromosome 8"/>
</dbReference>
<dbReference type="SUPFAM" id="SSF57095">
    <property type="entry name" value="Scorpion toxin-like"/>
    <property type="match status" value="1"/>
</dbReference>
<keyword evidence="1" id="KW-0929">Antimicrobial</keyword>
<feature type="transmembrane region" description="Helical" evidence="5">
    <location>
        <begin position="20"/>
        <end position="39"/>
    </location>
</feature>
<dbReference type="InterPro" id="IPR003614">
    <property type="entry name" value="Knottins"/>
</dbReference>
<dbReference type="PANTHER" id="PTHR33147:SF46">
    <property type="entry name" value="DEFENSIN-LIKE PROTEIN 19"/>
    <property type="match status" value="1"/>
</dbReference>
<dbReference type="CDD" id="cd00107">
    <property type="entry name" value="Knot1"/>
    <property type="match status" value="1"/>
</dbReference>
<dbReference type="Gene3D" id="3.30.30.10">
    <property type="entry name" value="Knottin, scorpion toxin-like"/>
    <property type="match status" value="1"/>
</dbReference>
<dbReference type="EMBL" id="PSQE01000008">
    <property type="protein sequence ID" value="RHN39045.1"/>
    <property type="molecule type" value="Genomic_DNA"/>
</dbReference>
<evidence type="ECO:0000256" key="5">
    <source>
        <dbReference type="SAM" id="Phobius"/>
    </source>
</evidence>
<evidence type="ECO:0000313" key="7">
    <source>
        <dbReference type="EMBL" id="RHN39045.1"/>
    </source>
</evidence>
<keyword evidence="4" id="KW-1015">Disulfide bond</keyword>
<evidence type="ECO:0000256" key="1">
    <source>
        <dbReference type="ARBA" id="ARBA00022529"/>
    </source>
</evidence>
<gene>
    <name evidence="7" type="ORF">MtrunA17_Chr8g0339651</name>
</gene>
<dbReference type="InterPro" id="IPR036574">
    <property type="entry name" value="Scorpion_toxin-like_sf"/>
</dbReference>
<reference evidence="7" key="1">
    <citation type="journal article" date="2018" name="Nat. Plants">
        <title>Whole-genome landscape of Medicago truncatula symbiotic genes.</title>
        <authorList>
            <person name="Pecrix Y."/>
            <person name="Gamas P."/>
            <person name="Carrere S."/>
        </authorList>
    </citation>
    <scope>NUCLEOTIDE SEQUENCE</scope>
    <source>
        <tissue evidence="7">Leaves</tissue>
    </source>
</reference>
<dbReference type="Gramene" id="rna45036">
    <property type="protein sequence ID" value="RHN39045.1"/>
    <property type="gene ID" value="gene45036"/>
</dbReference>
<dbReference type="Pfam" id="PF00304">
    <property type="entry name" value="Gamma-thionin"/>
    <property type="match status" value="1"/>
</dbReference>
<evidence type="ECO:0000259" key="6">
    <source>
        <dbReference type="SMART" id="SM00505"/>
    </source>
</evidence>
<dbReference type="PANTHER" id="PTHR33147">
    <property type="entry name" value="DEFENSIN-LIKE PROTEIN 1"/>
    <property type="match status" value="1"/>
</dbReference>